<accession>A0A914PHB4</accession>
<dbReference type="Proteomes" id="UP000887578">
    <property type="component" value="Unplaced"/>
</dbReference>
<keyword evidence="1" id="KW-1185">Reference proteome</keyword>
<dbReference type="AlphaFoldDB" id="A0A914PHB4"/>
<sequence length="76" mass="9038">MQNISSKNFKNPYAFINVENENVEKRENEVEERAENEPKYILPSEVEAQKETHEAEMKSLCSFLENCKNDKEKYNH</sequence>
<evidence type="ECO:0000313" key="2">
    <source>
        <dbReference type="WBParaSite" id="PDA_v2.g177.t1"/>
    </source>
</evidence>
<organism evidence="1 2">
    <name type="scientific">Panagrolaimus davidi</name>
    <dbReference type="NCBI Taxonomy" id="227884"/>
    <lineage>
        <taxon>Eukaryota</taxon>
        <taxon>Metazoa</taxon>
        <taxon>Ecdysozoa</taxon>
        <taxon>Nematoda</taxon>
        <taxon>Chromadorea</taxon>
        <taxon>Rhabditida</taxon>
        <taxon>Tylenchina</taxon>
        <taxon>Panagrolaimomorpha</taxon>
        <taxon>Panagrolaimoidea</taxon>
        <taxon>Panagrolaimidae</taxon>
        <taxon>Panagrolaimus</taxon>
    </lineage>
</organism>
<name>A0A914PHB4_9BILA</name>
<proteinExistence type="predicted"/>
<reference evidence="2" key="1">
    <citation type="submission" date="2022-11" db="UniProtKB">
        <authorList>
            <consortium name="WormBaseParasite"/>
        </authorList>
    </citation>
    <scope>IDENTIFICATION</scope>
</reference>
<protein>
    <submittedName>
        <fullName evidence="2">Uncharacterized protein</fullName>
    </submittedName>
</protein>
<dbReference type="WBParaSite" id="PDA_v2.g177.t1">
    <property type="protein sequence ID" value="PDA_v2.g177.t1"/>
    <property type="gene ID" value="PDA_v2.g177"/>
</dbReference>
<evidence type="ECO:0000313" key="1">
    <source>
        <dbReference type="Proteomes" id="UP000887578"/>
    </source>
</evidence>